<name>A0AA88XKL1_PINIB</name>
<dbReference type="AlphaFoldDB" id="A0AA88XKL1"/>
<evidence type="ECO:0000313" key="2">
    <source>
        <dbReference type="Proteomes" id="UP001186944"/>
    </source>
</evidence>
<dbReference type="EMBL" id="VSWD01000011">
    <property type="protein sequence ID" value="KAK3087514.1"/>
    <property type="molecule type" value="Genomic_DNA"/>
</dbReference>
<dbReference type="PANTHER" id="PTHR34348">
    <property type="entry name" value="SURFEIT LOCUS PROTEIN 2"/>
    <property type="match status" value="1"/>
</dbReference>
<dbReference type="PANTHER" id="PTHR34348:SF1">
    <property type="entry name" value="SURFEIT LOCUS PROTEIN 2"/>
    <property type="match status" value="1"/>
</dbReference>
<proteinExistence type="predicted"/>
<reference evidence="1" key="1">
    <citation type="submission" date="2019-08" db="EMBL/GenBank/DDBJ databases">
        <title>The improved chromosome-level genome for the pearl oyster Pinctada fucata martensii using PacBio sequencing and Hi-C.</title>
        <authorList>
            <person name="Zheng Z."/>
        </authorList>
    </citation>
    <scope>NUCLEOTIDE SEQUENCE</scope>
    <source>
        <strain evidence="1">ZZ-2019</strain>
        <tissue evidence="1">Adductor muscle</tissue>
    </source>
</reference>
<keyword evidence="2" id="KW-1185">Reference proteome</keyword>
<dbReference type="Proteomes" id="UP001186944">
    <property type="component" value="Unassembled WGS sequence"/>
</dbReference>
<accession>A0AA88XKL1</accession>
<gene>
    <name evidence="1" type="ORF">FSP39_006838</name>
</gene>
<protein>
    <submittedName>
        <fullName evidence="1">Uncharacterized protein</fullName>
    </submittedName>
</protein>
<evidence type="ECO:0000313" key="1">
    <source>
        <dbReference type="EMBL" id="KAK3087514.1"/>
    </source>
</evidence>
<dbReference type="Pfam" id="PF05477">
    <property type="entry name" value="SURF2"/>
    <property type="match status" value="1"/>
</dbReference>
<organism evidence="1 2">
    <name type="scientific">Pinctada imbricata</name>
    <name type="common">Atlantic pearl-oyster</name>
    <name type="synonym">Pinctada martensii</name>
    <dbReference type="NCBI Taxonomy" id="66713"/>
    <lineage>
        <taxon>Eukaryota</taxon>
        <taxon>Metazoa</taxon>
        <taxon>Spiralia</taxon>
        <taxon>Lophotrochozoa</taxon>
        <taxon>Mollusca</taxon>
        <taxon>Bivalvia</taxon>
        <taxon>Autobranchia</taxon>
        <taxon>Pteriomorphia</taxon>
        <taxon>Pterioida</taxon>
        <taxon>Pterioidea</taxon>
        <taxon>Pteriidae</taxon>
        <taxon>Pinctada</taxon>
    </lineage>
</organism>
<comment type="caution">
    <text evidence="1">The sequence shown here is derived from an EMBL/GenBank/DDBJ whole genome shotgun (WGS) entry which is preliminary data.</text>
</comment>
<sequence>MPCKADAIQNYLSGKKYAKLQRLQCVENEEVKKHLVQSHKKGREHQLFCLLTQRHLNNRHDHIMKHVEGKRFQRVLKRCKYGRSTGIVSIYMKS</sequence>
<dbReference type="InterPro" id="IPR008833">
    <property type="entry name" value="Surf2"/>
</dbReference>